<accession>A0A6M1RQX7</accession>
<dbReference type="Proteomes" id="UP000477311">
    <property type="component" value="Unassembled WGS sequence"/>
</dbReference>
<name>A0A6M1RQX7_9BACT</name>
<keyword evidence="5 8" id="KW-1133">Transmembrane helix</keyword>
<dbReference type="GO" id="GO:0005886">
    <property type="term" value="C:plasma membrane"/>
    <property type="evidence" value="ECO:0007669"/>
    <property type="project" value="UniProtKB-SubCell"/>
</dbReference>
<comment type="cofactor">
    <cofactor evidence="7">
        <name>Mg(2+)</name>
        <dbReference type="ChEBI" id="CHEBI:18420"/>
    </cofactor>
</comment>
<dbReference type="InterPro" id="IPR000715">
    <property type="entry name" value="Glycosyl_transferase_4"/>
</dbReference>
<feature type="transmembrane region" description="Helical" evidence="8">
    <location>
        <begin position="230"/>
        <end position="248"/>
    </location>
</feature>
<evidence type="ECO:0000256" key="6">
    <source>
        <dbReference type="ARBA" id="ARBA00023136"/>
    </source>
</evidence>
<evidence type="ECO:0000256" key="3">
    <source>
        <dbReference type="ARBA" id="ARBA00022679"/>
    </source>
</evidence>
<evidence type="ECO:0000256" key="7">
    <source>
        <dbReference type="PIRSR" id="PIRSR600715-1"/>
    </source>
</evidence>
<keyword evidence="2" id="KW-1003">Cell membrane</keyword>
<dbReference type="PANTHER" id="PTHR22926:SF3">
    <property type="entry name" value="UNDECAPRENYL-PHOSPHATE ALPHA-N-ACETYLGLUCOSAMINYL 1-PHOSPHATE TRANSFERASE"/>
    <property type="match status" value="1"/>
</dbReference>
<proteinExistence type="predicted"/>
<feature type="transmembrane region" description="Helical" evidence="8">
    <location>
        <begin position="124"/>
        <end position="143"/>
    </location>
</feature>
<feature type="transmembrane region" description="Helical" evidence="8">
    <location>
        <begin position="175"/>
        <end position="192"/>
    </location>
</feature>
<sequence>MDTTWLLFGLPAVVAFAGTACGMPWWRRVVTRLGMVDDPGHRKIHVEPTPLAGGVSVLTGWLLAMGAGIVAVRTFWWDAATQAALWHGVERRAGQLAVLVGGAVAMTVLGALDDRHELRPGVKFLGQCLVAGAVALAGMRITLFVPDPVFSHVVTVLWILTLVNAFNFLDNMNGLCAGLGLIASWFFAVNAARQGQYLVAACAFAVCGALAGFLPWNFPRARVFLGDSGSHLVGYWVAVLAILPHFYSDLHPRGYAVLSPLWVVAVPLVDLVQVVIRRWLRGRPIYVGDTEHVSHLLVRAGLS</sequence>
<reference evidence="9 10" key="1">
    <citation type="submission" date="2020-02" db="EMBL/GenBank/DDBJ databases">
        <title>Draft genome sequence of Limisphaera ngatamarikiensis NGM72.4T, a thermophilic Verrucomicrobia grouped in subdivision 3.</title>
        <authorList>
            <person name="Carere C.R."/>
            <person name="Steen J."/>
            <person name="Hugenholtz P."/>
            <person name="Stott M.B."/>
        </authorList>
    </citation>
    <scope>NUCLEOTIDE SEQUENCE [LARGE SCALE GENOMIC DNA]</scope>
    <source>
        <strain evidence="9 10">NGM72.4</strain>
    </source>
</reference>
<evidence type="ECO:0000256" key="8">
    <source>
        <dbReference type="SAM" id="Phobius"/>
    </source>
</evidence>
<keyword evidence="4 8" id="KW-0812">Transmembrane</keyword>
<feature type="binding site" evidence="7">
    <location>
        <position position="227"/>
    </location>
    <ligand>
        <name>Mg(2+)</name>
        <dbReference type="ChEBI" id="CHEBI:18420"/>
    </ligand>
</feature>
<evidence type="ECO:0000256" key="2">
    <source>
        <dbReference type="ARBA" id="ARBA00022475"/>
    </source>
</evidence>
<keyword evidence="7" id="KW-0479">Metal-binding</keyword>
<dbReference type="EMBL" id="JAAKYA010000071">
    <property type="protein sequence ID" value="NGO39787.1"/>
    <property type="molecule type" value="Genomic_DNA"/>
</dbReference>
<evidence type="ECO:0000256" key="4">
    <source>
        <dbReference type="ARBA" id="ARBA00022692"/>
    </source>
</evidence>
<feature type="transmembrane region" description="Helical" evidence="8">
    <location>
        <begin position="6"/>
        <end position="26"/>
    </location>
</feature>
<dbReference type="GO" id="GO:0016780">
    <property type="term" value="F:phosphotransferase activity, for other substituted phosphate groups"/>
    <property type="evidence" value="ECO:0007669"/>
    <property type="project" value="InterPro"/>
</dbReference>
<feature type="transmembrane region" description="Helical" evidence="8">
    <location>
        <begin position="198"/>
        <end position="218"/>
    </location>
</feature>
<dbReference type="GO" id="GO:0044038">
    <property type="term" value="P:cell wall macromolecule biosynthetic process"/>
    <property type="evidence" value="ECO:0007669"/>
    <property type="project" value="TreeGrafter"/>
</dbReference>
<dbReference type="GO" id="GO:0046872">
    <property type="term" value="F:metal ion binding"/>
    <property type="evidence" value="ECO:0007669"/>
    <property type="project" value="UniProtKB-KW"/>
</dbReference>
<feature type="transmembrane region" description="Helical" evidence="8">
    <location>
        <begin position="149"/>
        <end position="168"/>
    </location>
</feature>
<dbReference type="AlphaFoldDB" id="A0A6M1RQX7"/>
<dbReference type="CDD" id="cd06853">
    <property type="entry name" value="GT_WecA_like"/>
    <property type="match status" value="1"/>
</dbReference>
<evidence type="ECO:0000256" key="1">
    <source>
        <dbReference type="ARBA" id="ARBA00004651"/>
    </source>
</evidence>
<keyword evidence="3 9" id="KW-0808">Transferase</keyword>
<dbReference type="Pfam" id="PF00953">
    <property type="entry name" value="Glycos_transf_4"/>
    <property type="match status" value="1"/>
</dbReference>
<feature type="transmembrane region" description="Helical" evidence="8">
    <location>
        <begin position="254"/>
        <end position="276"/>
    </location>
</feature>
<evidence type="ECO:0000256" key="5">
    <source>
        <dbReference type="ARBA" id="ARBA00022989"/>
    </source>
</evidence>
<comment type="caution">
    <text evidence="9">The sequence shown here is derived from an EMBL/GenBank/DDBJ whole genome shotgun (WGS) entry which is preliminary data.</text>
</comment>
<keyword evidence="7" id="KW-0460">Magnesium</keyword>
<keyword evidence="6 8" id="KW-0472">Membrane</keyword>
<feature type="transmembrane region" description="Helical" evidence="8">
    <location>
        <begin position="51"/>
        <end position="72"/>
    </location>
</feature>
<feature type="binding site" evidence="7">
    <location>
        <position position="167"/>
    </location>
    <ligand>
        <name>Mg(2+)</name>
        <dbReference type="ChEBI" id="CHEBI:18420"/>
    </ligand>
</feature>
<dbReference type="GO" id="GO:0009103">
    <property type="term" value="P:lipopolysaccharide biosynthetic process"/>
    <property type="evidence" value="ECO:0007669"/>
    <property type="project" value="TreeGrafter"/>
</dbReference>
<evidence type="ECO:0000313" key="9">
    <source>
        <dbReference type="EMBL" id="NGO39787.1"/>
    </source>
</evidence>
<feature type="non-terminal residue" evidence="9">
    <location>
        <position position="303"/>
    </location>
</feature>
<gene>
    <name evidence="9" type="ORF">G4L39_10325</name>
</gene>
<feature type="transmembrane region" description="Helical" evidence="8">
    <location>
        <begin position="92"/>
        <end position="112"/>
    </location>
</feature>
<organism evidence="9 10">
    <name type="scientific">Limisphaera ngatamarikiensis</name>
    <dbReference type="NCBI Taxonomy" id="1324935"/>
    <lineage>
        <taxon>Bacteria</taxon>
        <taxon>Pseudomonadati</taxon>
        <taxon>Verrucomicrobiota</taxon>
        <taxon>Verrucomicrobiia</taxon>
        <taxon>Limisphaerales</taxon>
        <taxon>Limisphaeraceae</taxon>
        <taxon>Limisphaera</taxon>
    </lineage>
</organism>
<dbReference type="PANTHER" id="PTHR22926">
    <property type="entry name" value="PHOSPHO-N-ACETYLMURAMOYL-PENTAPEPTIDE-TRANSFERASE"/>
    <property type="match status" value="1"/>
</dbReference>
<comment type="subcellular location">
    <subcellularLocation>
        <location evidence="1">Cell membrane</location>
        <topology evidence="1">Multi-pass membrane protein</topology>
    </subcellularLocation>
</comment>
<evidence type="ECO:0000313" key="10">
    <source>
        <dbReference type="Proteomes" id="UP000477311"/>
    </source>
</evidence>
<protein>
    <submittedName>
        <fullName evidence="9">Undecaprenyl/decaprenyl-phosphate alpha-N-acetylglucosaminyl 1-phosphate transferase</fullName>
    </submittedName>
</protein>
<dbReference type="GO" id="GO:0071555">
    <property type="term" value="P:cell wall organization"/>
    <property type="evidence" value="ECO:0007669"/>
    <property type="project" value="TreeGrafter"/>
</dbReference>
<keyword evidence="10" id="KW-1185">Reference proteome</keyword>
<dbReference type="RefSeq" id="WP_165108013.1">
    <property type="nucleotide sequence ID" value="NZ_JAAKYA010000071.1"/>
</dbReference>